<dbReference type="SUPFAM" id="SSF53649">
    <property type="entry name" value="Alkaline phosphatase-like"/>
    <property type="match status" value="1"/>
</dbReference>
<evidence type="ECO:0008006" key="3">
    <source>
        <dbReference type="Google" id="ProtNLM"/>
    </source>
</evidence>
<dbReference type="PROSITE" id="PS51318">
    <property type="entry name" value="TAT"/>
    <property type="match status" value="1"/>
</dbReference>
<dbReference type="Pfam" id="PF07394">
    <property type="entry name" value="DUF1501"/>
    <property type="match status" value="1"/>
</dbReference>
<sequence length="453" mass="49694">MRAEHACADFRHAKLSRRQMLQVGALGTLGLSLPAALRAESQSGLKVRAKSVIFLHQFGGVPQQDTFDMKPDAPAELRGEFKPIHSSLPGLDVCELLPRVSRIMHQVAVVRSVNHRIGAHNSAAYYSLTGHTPRVDNVSATASASDYPAYGSIVSKLAPSEARVPTFVSMPWMIADGVFRTPGQFSGYLGKEHDSLFITKDPNDPKFSVEELTLPIEVPLERISSRRALRSGLAAYSQLSESIAAVHGLDAYQQKALSLLTSSETKKAFDIQAEDPRLRERYGRTPYGQSVLMARRLIEAGVRFVTVFYSPGIVGWDTHSNNFGLLRDKLLPATEQTLPTLIEDLDQRGLLDDTLVVWTGEFGRTPKINKDAGRDHWPQCYTLLMAGGGMKRGFVYGASDSTAAYPRDNPCTPDDVAATMFYCMGIDPASELHNHLNQPVPVSYGTPIMPLLA</sequence>
<dbReference type="InterPro" id="IPR006311">
    <property type="entry name" value="TAT_signal"/>
</dbReference>
<gene>
    <name evidence="1" type="ORF">ElP_42600</name>
</gene>
<accession>A0A518H681</accession>
<organism evidence="1 2">
    <name type="scientific">Tautonia plasticadhaerens</name>
    <dbReference type="NCBI Taxonomy" id="2527974"/>
    <lineage>
        <taxon>Bacteria</taxon>
        <taxon>Pseudomonadati</taxon>
        <taxon>Planctomycetota</taxon>
        <taxon>Planctomycetia</taxon>
        <taxon>Isosphaerales</taxon>
        <taxon>Isosphaeraceae</taxon>
        <taxon>Tautonia</taxon>
    </lineage>
</organism>
<dbReference type="PANTHER" id="PTHR43737:SF1">
    <property type="entry name" value="DUF1501 DOMAIN-CONTAINING PROTEIN"/>
    <property type="match status" value="1"/>
</dbReference>
<protein>
    <recommendedName>
        <fullName evidence="3">Sulfatase</fullName>
    </recommendedName>
</protein>
<dbReference type="RefSeq" id="WP_145272530.1">
    <property type="nucleotide sequence ID" value="NZ_CP036426.1"/>
</dbReference>
<dbReference type="InterPro" id="IPR010869">
    <property type="entry name" value="DUF1501"/>
</dbReference>
<dbReference type="PANTHER" id="PTHR43737">
    <property type="entry name" value="BLL7424 PROTEIN"/>
    <property type="match status" value="1"/>
</dbReference>
<dbReference type="EMBL" id="CP036426">
    <property type="protein sequence ID" value="QDV36340.1"/>
    <property type="molecule type" value="Genomic_DNA"/>
</dbReference>
<dbReference type="InterPro" id="IPR017850">
    <property type="entry name" value="Alkaline_phosphatase_core_sf"/>
</dbReference>
<evidence type="ECO:0000313" key="2">
    <source>
        <dbReference type="Proteomes" id="UP000317835"/>
    </source>
</evidence>
<reference evidence="1 2" key="1">
    <citation type="submission" date="2019-02" db="EMBL/GenBank/DDBJ databases">
        <title>Deep-cultivation of Planctomycetes and their phenomic and genomic characterization uncovers novel biology.</title>
        <authorList>
            <person name="Wiegand S."/>
            <person name="Jogler M."/>
            <person name="Boedeker C."/>
            <person name="Pinto D."/>
            <person name="Vollmers J."/>
            <person name="Rivas-Marin E."/>
            <person name="Kohn T."/>
            <person name="Peeters S.H."/>
            <person name="Heuer A."/>
            <person name="Rast P."/>
            <person name="Oberbeckmann S."/>
            <person name="Bunk B."/>
            <person name="Jeske O."/>
            <person name="Meyerdierks A."/>
            <person name="Storesund J.E."/>
            <person name="Kallscheuer N."/>
            <person name="Luecker S."/>
            <person name="Lage O.M."/>
            <person name="Pohl T."/>
            <person name="Merkel B.J."/>
            <person name="Hornburger P."/>
            <person name="Mueller R.-W."/>
            <person name="Bruemmer F."/>
            <person name="Labrenz M."/>
            <person name="Spormann A.M."/>
            <person name="Op den Camp H."/>
            <person name="Overmann J."/>
            <person name="Amann R."/>
            <person name="Jetten M.S.M."/>
            <person name="Mascher T."/>
            <person name="Medema M.H."/>
            <person name="Devos D.P."/>
            <person name="Kaster A.-K."/>
            <person name="Ovreas L."/>
            <person name="Rohde M."/>
            <person name="Galperin M.Y."/>
            <person name="Jogler C."/>
        </authorList>
    </citation>
    <scope>NUCLEOTIDE SEQUENCE [LARGE SCALE GENOMIC DNA]</scope>
    <source>
        <strain evidence="1 2">ElP</strain>
    </source>
</reference>
<dbReference type="AlphaFoldDB" id="A0A518H681"/>
<keyword evidence="2" id="KW-1185">Reference proteome</keyword>
<evidence type="ECO:0000313" key="1">
    <source>
        <dbReference type="EMBL" id="QDV36340.1"/>
    </source>
</evidence>
<proteinExistence type="predicted"/>
<dbReference type="KEGG" id="tpla:ElP_42600"/>
<name>A0A518H681_9BACT</name>
<dbReference type="OrthoDB" id="9779968at2"/>
<dbReference type="Proteomes" id="UP000317835">
    <property type="component" value="Chromosome"/>
</dbReference>